<proteinExistence type="predicted"/>
<reference evidence="7" key="2">
    <citation type="submission" date="2014-03" db="EMBL/GenBank/DDBJ databases">
        <title>Candidatus Competibacter-lineage genomes retrieved from metagenomes reveal functional metabolic diversity.</title>
        <authorList>
            <person name="McIlroy S.J."/>
            <person name="Albertsen M."/>
            <person name="Andresen E.K."/>
            <person name="Saunders A.M."/>
            <person name="Kristiansen R."/>
            <person name="Stokholm-Bjerregaard M."/>
            <person name="Nielsen K.L."/>
            <person name="Nielsen P.H."/>
        </authorList>
    </citation>
    <scope>NUCLEOTIDE SEQUENCE</scope>
    <source>
        <strain evidence="7">Run_A_D11</strain>
    </source>
</reference>
<dbReference type="Pfam" id="PF12838">
    <property type="entry name" value="Fer4_7"/>
    <property type="match status" value="1"/>
</dbReference>
<protein>
    <recommendedName>
        <fullName evidence="6">4Fe-4S ferredoxin-type domain-containing protein</fullName>
    </recommendedName>
</protein>
<dbReference type="AlphaFoldDB" id="W6MC58"/>
<dbReference type="InterPro" id="IPR050572">
    <property type="entry name" value="Fe-S_Ferredoxin"/>
</dbReference>
<dbReference type="PANTHER" id="PTHR43687">
    <property type="entry name" value="ADENYLYLSULFATE REDUCTASE, BETA SUBUNIT"/>
    <property type="match status" value="1"/>
</dbReference>
<feature type="domain" description="4Fe-4S ferredoxin-type" evidence="6">
    <location>
        <begin position="267"/>
        <end position="296"/>
    </location>
</feature>
<evidence type="ECO:0000256" key="3">
    <source>
        <dbReference type="ARBA" id="ARBA00023004"/>
    </source>
</evidence>
<feature type="domain" description="4Fe-4S ferredoxin-type" evidence="6">
    <location>
        <begin position="300"/>
        <end position="329"/>
    </location>
</feature>
<feature type="region of interest" description="Disordered" evidence="5">
    <location>
        <begin position="239"/>
        <end position="261"/>
    </location>
</feature>
<dbReference type="InterPro" id="IPR017900">
    <property type="entry name" value="4Fe4S_Fe_S_CS"/>
</dbReference>
<dbReference type="InterPro" id="IPR017896">
    <property type="entry name" value="4Fe4S_Fe-S-bd"/>
</dbReference>
<gene>
    <name evidence="7" type="ORF">BN873_70038</name>
</gene>
<accession>W6MC58</accession>
<sequence length="380" mass="41190">MTPPPRPNTPKETASPPETVSKPPLRALTETIAAKARLPTVSADRCVHSHINDARCRACADACPLNAWVIDDERLGININACDGCGLCVPACPENAIACDQALADTGVRSWKGHTALFRACERTDLDAADCRIPCLHSIGTRELLHQYRCGMATWIITNADCDACLRGRGQRLSESVQKTNTLLQSRSLEPIALVALEPAQWQKILKQSTPCQSGPVSTRRNFFRDALRTAINTTRDAAALAGDEPANSTPPTASLPETGPDDLFLATPNIDPTRCNGCDACVRLCPHQAIRLKTTDSEPCYQIKAQYCTGCGICRDACDQNAIHIAALALRPQAVALAQGHCPACNIRYHLPTGQLRPDGLCTICARTRHGRQLYQVLR</sequence>
<dbReference type="RefSeq" id="WP_082161315.1">
    <property type="nucleotide sequence ID" value="NZ_CBTJ020000080.1"/>
</dbReference>
<organism evidence="7 8">
    <name type="scientific">Candidatus Competibacter denitrificans Run_A_D11</name>
    <dbReference type="NCBI Taxonomy" id="1400863"/>
    <lineage>
        <taxon>Bacteria</taxon>
        <taxon>Pseudomonadati</taxon>
        <taxon>Pseudomonadota</taxon>
        <taxon>Gammaproteobacteria</taxon>
        <taxon>Candidatus Competibacteraceae</taxon>
        <taxon>Candidatus Competibacter</taxon>
    </lineage>
</organism>
<dbReference type="OrthoDB" id="9808559at2"/>
<reference evidence="7" key="1">
    <citation type="submission" date="2013-07" db="EMBL/GenBank/DDBJ databases">
        <authorList>
            <person name="McIlroy S."/>
        </authorList>
    </citation>
    <scope>NUCLEOTIDE SEQUENCE [LARGE SCALE GENOMIC DNA]</scope>
    <source>
        <strain evidence="7">Run_A_D11</strain>
    </source>
</reference>
<evidence type="ECO:0000256" key="5">
    <source>
        <dbReference type="SAM" id="MobiDB-lite"/>
    </source>
</evidence>
<dbReference type="GO" id="GO:0046872">
    <property type="term" value="F:metal ion binding"/>
    <property type="evidence" value="ECO:0007669"/>
    <property type="project" value="UniProtKB-KW"/>
</dbReference>
<evidence type="ECO:0000256" key="2">
    <source>
        <dbReference type="ARBA" id="ARBA00022723"/>
    </source>
</evidence>
<feature type="region of interest" description="Disordered" evidence="5">
    <location>
        <begin position="1"/>
        <end position="24"/>
    </location>
</feature>
<evidence type="ECO:0000313" key="8">
    <source>
        <dbReference type="Proteomes" id="UP000035760"/>
    </source>
</evidence>
<evidence type="ECO:0000313" key="7">
    <source>
        <dbReference type="EMBL" id="CDI03890.1"/>
    </source>
</evidence>
<dbReference type="GO" id="GO:0051539">
    <property type="term" value="F:4 iron, 4 sulfur cluster binding"/>
    <property type="evidence" value="ECO:0007669"/>
    <property type="project" value="UniProtKB-KW"/>
</dbReference>
<dbReference type="Pfam" id="PF13187">
    <property type="entry name" value="Fer4_9"/>
    <property type="match status" value="1"/>
</dbReference>
<evidence type="ECO:0000259" key="6">
    <source>
        <dbReference type="PROSITE" id="PS51379"/>
    </source>
</evidence>
<keyword evidence="8" id="KW-1185">Reference proteome</keyword>
<dbReference type="PROSITE" id="PS00198">
    <property type="entry name" value="4FE4S_FER_1"/>
    <property type="match status" value="2"/>
</dbReference>
<evidence type="ECO:0000256" key="4">
    <source>
        <dbReference type="ARBA" id="ARBA00023014"/>
    </source>
</evidence>
<keyword evidence="1" id="KW-0004">4Fe-4S</keyword>
<keyword evidence="4" id="KW-0411">Iron-sulfur</keyword>
<name>W6MC58_9GAMM</name>
<dbReference type="SUPFAM" id="SSF54862">
    <property type="entry name" value="4Fe-4S ferredoxins"/>
    <property type="match status" value="2"/>
</dbReference>
<keyword evidence="2" id="KW-0479">Metal-binding</keyword>
<evidence type="ECO:0000256" key="1">
    <source>
        <dbReference type="ARBA" id="ARBA00022485"/>
    </source>
</evidence>
<dbReference type="EMBL" id="CBTJ020000080">
    <property type="protein sequence ID" value="CDI03890.1"/>
    <property type="molecule type" value="Genomic_DNA"/>
</dbReference>
<feature type="domain" description="4Fe-4S ferredoxin-type" evidence="6">
    <location>
        <begin position="73"/>
        <end position="102"/>
    </location>
</feature>
<dbReference type="PANTHER" id="PTHR43687:SF1">
    <property type="entry name" value="FERREDOXIN III"/>
    <property type="match status" value="1"/>
</dbReference>
<comment type="caution">
    <text evidence="7">The sequence shown here is derived from an EMBL/GenBank/DDBJ whole genome shotgun (WGS) entry which is preliminary data.</text>
</comment>
<dbReference type="PROSITE" id="PS51379">
    <property type="entry name" value="4FE4S_FER_2"/>
    <property type="match status" value="3"/>
</dbReference>
<keyword evidence="3" id="KW-0408">Iron</keyword>
<dbReference type="Gene3D" id="3.30.70.20">
    <property type="match status" value="2"/>
</dbReference>
<dbReference type="Proteomes" id="UP000035760">
    <property type="component" value="Unassembled WGS sequence"/>
</dbReference>
<dbReference type="STRING" id="1400863.BN873_70038"/>